<protein>
    <submittedName>
        <fullName evidence="1">Uncharacterized protein</fullName>
    </submittedName>
</protein>
<sequence>MFAATCVLLASLGHLLMSDRGVPWWAMAVAFGATTALAWGLAARERGVLVVTSAAVAAQAVIHSGFSLAQAAAHPSVSDHGSLARQWVQYLLSGAIESEPPPESGSVLPSVAGTVHSGHLHQVPDGSSTVAFAVGPEHAHHAMQGMTDNAVNAVSSVMPAAHDMGGMSPAGMLSAHLLAALLCGFWLAHGEQAAFRVLRSFAAWLIAPLRLLFRLAPPPHRPRIRARRARRACALRRLLLVHAITMRGPPPGTAVI</sequence>
<comment type="caution">
    <text evidence="1">The sequence shown here is derived from an EMBL/GenBank/DDBJ whole genome shotgun (WGS) entry which is preliminary data.</text>
</comment>
<organism evidence="1 2">
    <name type="scientific">Streptomyces pratisoli</name>
    <dbReference type="NCBI Taxonomy" id="3139917"/>
    <lineage>
        <taxon>Bacteria</taxon>
        <taxon>Bacillati</taxon>
        <taxon>Actinomycetota</taxon>
        <taxon>Actinomycetes</taxon>
        <taxon>Kitasatosporales</taxon>
        <taxon>Streptomycetaceae</taxon>
        <taxon>Streptomyces</taxon>
    </lineage>
</organism>
<accession>A0ACC6QBI9</accession>
<dbReference type="Proteomes" id="UP001375539">
    <property type="component" value="Unassembled WGS sequence"/>
</dbReference>
<evidence type="ECO:0000313" key="1">
    <source>
        <dbReference type="EMBL" id="MEJ8655793.1"/>
    </source>
</evidence>
<evidence type="ECO:0000313" key="2">
    <source>
        <dbReference type="Proteomes" id="UP001375539"/>
    </source>
</evidence>
<gene>
    <name evidence="1" type="ORF">WKI58_04485</name>
</gene>
<keyword evidence="2" id="KW-1185">Reference proteome</keyword>
<reference evidence="1" key="1">
    <citation type="submission" date="2024-03" db="EMBL/GenBank/DDBJ databases">
        <title>Novel Streptomyces species of biotechnological and ecological value are a feature of Machair soil.</title>
        <authorList>
            <person name="Prole J.R."/>
            <person name="Goodfellow M."/>
            <person name="Allenby N."/>
            <person name="Ward A.C."/>
        </authorList>
    </citation>
    <scope>NUCLEOTIDE SEQUENCE</scope>
    <source>
        <strain evidence="1">MS1.AVA.4</strain>
    </source>
</reference>
<name>A0ACC6QBI9_9ACTN</name>
<proteinExistence type="predicted"/>
<dbReference type="EMBL" id="JBBKAI010000002">
    <property type="protein sequence ID" value="MEJ8655793.1"/>
    <property type="molecule type" value="Genomic_DNA"/>
</dbReference>